<protein>
    <submittedName>
        <fullName evidence="3">Uncharacterized protein</fullName>
    </submittedName>
</protein>
<reference evidence="3" key="1">
    <citation type="submission" date="2023-01" db="EMBL/GenBank/DDBJ databases">
        <authorList>
            <person name="Van Ghelder C."/>
            <person name="Rancurel C."/>
        </authorList>
    </citation>
    <scope>NUCLEOTIDE SEQUENCE</scope>
    <source>
        <strain evidence="3">CNCM I-4278</strain>
    </source>
</reference>
<evidence type="ECO:0000256" key="1">
    <source>
        <dbReference type="ARBA" id="ARBA00035112"/>
    </source>
</evidence>
<keyword evidence="4" id="KW-1185">Reference proteome</keyword>
<dbReference type="PANTHER" id="PTHR33365:SF12">
    <property type="entry name" value="TAT PATHWAY SIGNAL SEQUENCE"/>
    <property type="match status" value="1"/>
</dbReference>
<name>A0A9W4UCQ9_9PLEO</name>
<proteinExistence type="inferred from homology"/>
<accession>A0A9W4UCQ9</accession>
<dbReference type="EMBL" id="CAOQHR010000003">
    <property type="protein sequence ID" value="CAI6331892.1"/>
    <property type="molecule type" value="Genomic_DNA"/>
</dbReference>
<dbReference type="Pfam" id="PF11807">
    <property type="entry name" value="UstYa"/>
    <property type="match status" value="1"/>
</dbReference>
<sequence length="331" mass="37701">MRDLNIKWRLSRSGDHMSRARHIGGGFSLEFGVTTNHFLVEGSSPAASESDFSFLLHTRHSHISSKMKETEQSLPLLEDEELNSSKPLERRKSLFSQLSGQPKSVLALGIYALLITALALFQSLPNRKLVGPYSPAGPYMQFEEEKAEPDKHVIYSDPPSPEVDKAWDDLVRPIYFSAAQEEVKSSNEDPDDTVTLLDMEGYLGTIGVYHGLHCMRRIYWHLHEEKYFANRTAEARSVEIVHARHCLGVIVRDLMCNPDTALYTFGYYPDKDPIPRLKSGATRQCLKWDPFHEWATKRAPGYYPRLQAPANLLDKKDTKMEFETEDIRVGS</sequence>
<dbReference type="GO" id="GO:0043386">
    <property type="term" value="P:mycotoxin biosynthetic process"/>
    <property type="evidence" value="ECO:0007669"/>
    <property type="project" value="InterPro"/>
</dbReference>
<evidence type="ECO:0000313" key="3">
    <source>
        <dbReference type="EMBL" id="CAI6331892.1"/>
    </source>
</evidence>
<dbReference type="Proteomes" id="UP001152607">
    <property type="component" value="Unassembled WGS sequence"/>
</dbReference>
<dbReference type="AlphaFoldDB" id="A0A9W4UCQ9"/>
<gene>
    <name evidence="3" type="ORF">PDIGIT_LOCUS4921</name>
</gene>
<evidence type="ECO:0000256" key="2">
    <source>
        <dbReference type="SAM" id="Phobius"/>
    </source>
</evidence>
<dbReference type="PANTHER" id="PTHR33365">
    <property type="entry name" value="YALI0B05434P"/>
    <property type="match status" value="1"/>
</dbReference>
<comment type="caution">
    <text evidence="3">The sequence shown here is derived from an EMBL/GenBank/DDBJ whole genome shotgun (WGS) entry which is preliminary data.</text>
</comment>
<keyword evidence="2" id="KW-1133">Transmembrane helix</keyword>
<dbReference type="OrthoDB" id="3687641at2759"/>
<organism evidence="3 4">
    <name type="scientific">Periconia digitata</name>
    <dbReference type="NCBI Taxonomy" id="1303443"/>
    <lineage>
        <taxon>Eukaryota</taxon>
        <taxon>Fungi</taxon>
        <taxon>Dikarya</taxon>
        <taxon>Ascomycota</taxon>
        <taxon>Pezizomycotina</taxon>
        <taxon>Dothideomycetes</taxon>
        <taxon>Pleosporomycetidae</taxon>
        <taxon>Pleosporales</taxon>
        <taxon>Massarineae</taxon>
        <taxon>Periconiaceae</taxon>
        <taxon>Periconia</taxon>
    </lineage>
</organism>
<feature type="transmembrane region" description="Helical" evidence="2">
    <location>
        <begin position="105"/>
        <end position="124"/>
    </location>
</feature>
<comment type="similarity">
    <text evidence="1">Belongs to the ustYa family.</text>
</comment>
<evidence type="ECO:0000313" key="4">
    <source>
        <dbReference type="Proteomes" id="UP001152607"/>
    </source>
</evidence>
<keyword evidence="2" id="KW-0812">Transmembrane</keyword>
<dbReference type="InterPro" id="IPR021765">
    <property type="entry name" value="UstYa-like"/>
</dbReference>
<keyword evidence="2" id="KW-0472">Membrane</keyword>